<gene>
    <name evidence="7" type="ORF">FQB35_09300</name>
</gene>
<dbReference type="Proteomes" id="UP000324646">
    <property type="component" value="Chromosome"/>
</dbReference>
<dbReference type="PANTHER" id="PTHR35791">
    <property type="entry name" value="UPF0754 MEMBRANE PROTEIN YHEB"/>
    <property type="match status" value="1"/>
</dbReference>
<keyword evidence="5 6" id="KW-0472">Membrane</keyword>
<evidence type="ECO:0000256" key="6">
    <source>
        <dbReference type="SAM" id="Phobius"/>
    </source>
</evidence>
<evidence type="ECO:0000313" key="8">
    <source>
        <dbReference type="Proteomes" id="UP000324646"/>
    </source>
</evidence>
<dbReference type="RefSeq" id="WP_148809660.1">
    <property type="nucleotide sequence ID" value="NZ_CP042243.1"/>
</dbReference>
<organism evidence="7 8">
    <name type="scientific">Crassaminicella thermophila</name>
    <dbReference type="NCBI Taxonomy" id="2599308"/>
    <lineage>
        <taxon>Bacteria</taxon>
        <taxon>Bacillati</taxon>
        <taxon>Bacillota</taxon>
        <taxon>Clostridia</taxon>
        <taxon>Eubacteriales</taxon>
        <taxon>Clostridiaceae</taxon>
        <taxon>Crassaminicella</taxon>
    </lineage>
</organism>
<reference evidence="7 8" key="1">
    <citation type="submission" date="2019-07" db="EMBL/GenBank/DDBJ databases">
        <title>Complete genome of Crassaminicella thermophila SY095.</title>
        <authorList>
            <person name="Li X."/>
        </authorList>
    </citation>
    <scope>NUCLEOTIDE SEQUENCE [LARGE SCALE GENOMIC DNA]</scope>
    <source>
        <strain evidence="7 8">SY095</strain>
    </source>
</reference>
<evidence type="ECO:0000256" key="5">
    <source>
        <dbReference type="ARBA" id="ARBA00023136"/>
    </source>
</evidence>
<dbReference type="AlphaFoldDB" id="A0A5C0SD94"/>
<dbReference type="OrthoDB" id="9787430at2"/>
<evidence type="ECO:0000256" key="2">
    <source>
        <dbReference type="ARBA" id="ARBA00008053"/>
    </source>
</evidence>
<sequence length="200" mass="22648">MFWIKLFILAAVGSIIGWITNVLAIKFIFRPLQPINVPVLNVSIQGLIPKRKGELAKSVGEIVETELISMEEIIDKFIEDENKSEIIFAIKRKIKMIVEQKLPSFIPSAFKGMIEEYIEEIIDNEAEGVITELTEKMVHKATEKIKISKIIEEKINDFELEKLEEIVIAIAKKELKHIEILGAILGCIIGLIQGIIILMV</sequence>
<dbReference type="PANTHER" id="PTHR35791:SF1">
    <property type="entry name" value="UPF0754 MEMBRANE PROTEIN YHEB"/>
    <property type="match status" value="1"/>
</dbReference>
<dbReference type="KEGG" id="crs:FQB35_09300"/>
<comment type="subcellular location">
    <subcellularLocation>
        <location evidence="1">Endomembrane system</location>
    </subcellularLocation>
</comment>
<protein>
    <submittedName>
        <fullName evidence="7">DUF445 family protein</fullName>
    </submittedName>
</protein>
<dbReference type="Pfam" id="PF04286">
    <property type="entry name" value="DUF445"/>
    <property type="match status" value="1"/>
</dbReference>
<name>A0A5C0SD94_CRATE</name>
<comment type="similarity">
    <text evidence="2">Belongs to the UPF0754 family.</text>
</comment>
<feature type="transmembrane region" description="Helical" evidence="6">
    <location>
        <begin position="6"/>
        <end position="29"/>
    </location>
</feature>
<evidence type="ECO:0000256" key="1">
    <source>
        <dbReference type="ARBA" id="ARBA00004308"/>
    </source>
</evidence>
<keyword evidence="8" id="KW-1185">Reference proteome</keyword>
<keyword evidence="3 6" id="KW-0812">Transmembrane</keyword>
<dbReference type="GO" id="GO:0012505">
    <property type="term" value="C:endomembrane system"/>
    <property type="evidence" value="ECO:0007669"/>
    <property type="project" value="UniProtKB-SubCell"/>
</dbReference>
<evidence type="ECO:0000256" key="4">
    <source>
        <dbReference type="ARBA" id="ARBA00022989"/>
    </source>
</evidence>
<feature type="transmembrane region" description="Helical" evidence="6">
    <location>
        <begin position="180"/>
        <end position="199"/>
    </location>
</feature>
<dbReference type="EMBL" id="CP042243">
    <property type="protein sequence ID" value="QEK12505.1"/>
    <property type="molecule type" value="Genomic_DNA"/>
</dbReference>
<accession>A0A5C0SD94</accession>
<keyword evidence="4 6" id="KW-1133">Transmembrane helix</keyword>
<dbReference type="InterPro" id="IPR007383">
    <property type="entry name" value="DUF445"/>
</dbReference>
<evidence type="ECO:0000256" key="3">
    <source>
        <dbReference type="ARBA" id="ARBA00022692"/>
    </source>
</evidence>
<evidence type="ECO:0000313" key="7">
    <source>
        <dbReference type="EMBL" id="QEK12505.1"/>
    </source>
</evidence>
<proteinExistence type="inferred from homology"/>